<sequence>METLLYCLFIPIIPTILPFALFACIRRKVLPPVSRHKTPRSGLAKSAESYEDRIIPETVVPASQNNVETNETDVEFNLESSLFAGNASSAKKSQKTKKKKDNDEVSL</sequence>
<evidence type="ECO:0000313" key="5">
    <source>
        <dbReference type="Proteomes" id="UP000659654"/>
    </source>
</evidence>
<dbReference type="Proteomes" id="UP000659654">
    <property type="component" value="Unassembled WGS sequence"/>
</dbReference>
<keyword evidence="5" id="KW-1185">Reference proteome</keyword>
<dbReference type="EMBL" id="CAJFCV020000002">
    <property type="protein sequence ID" value="CAG9094541.1"/>
    <property type="molecule type" value="Genomic_DNA"/>
</dbReference>
<keyword evidence="2" id="KW-1133">Transmembrane helix</keyword>
<accession>A0A1I7SC90</accession>
<feature type="region of interest" description="Disordered" evidence="1">
    <location>
        <begin position="86"/>
        <end position="107"/>
    </location>
</feature>
<evidence type="ECO:0000256" key="2">
    <source>
        <dbReference type="SAM" id="Phobius"/>
    </source>
</evidence>
<feature type="transmembrane region" description="Helical" evidence="2">
    <location>
        <begin position="6"/>
        <end position="25"/>
    </location>
</feature>
<keyword evidence="2" id="KW-0472">Membrane</keyword>
<dbReference type="EMBL" id="CAJFDI010000002">
    <property type="protein sequence ID" value="CAD5214265.1"/>
    <property type="molecule type" value="Genomic_DNA"/>
</dbReference>
<reference evidence="3" key="2">
    <citation type="submission" date="2020-09" db="EMBL/GenBank/DDBJ databases">
        <authorList>
            <person name="Kikuchi T."/>
        </authorList>
    </citation>
    <scope>NUCLEOTIDE SEQUENCE</scope>
    <source>
        <strain evidence="3">Ka4C1</strain>
    </source>
</reference>
<evidence type="ECO:0000256" key="1">
    <source>
        <dbReference type="SAM" id="MobiDB-lite"/>
    </source>
</evidence>
<protein>
    <submittedName>
        <fullName evidence="3">(pine wood nematode) hypothetical protein</fullName>
    </submittedName>
</protein>
<dbReference type="Proteomes" id="UP000095284">
    <property type="component" value="Unplaced"/>
</dbReference>
<organism evidence="4 6">
    <name type="scientific">Bursaphelenchus xylophilus</name>
    <name type="common">Pinewood nematode worm</name>
    <name type="synonym">Aphelenchoides xylophilus</name>
    <dbReference type="NCBI Taxonomy" id="6326"/>
    <lineage>
        <taxon>Eukaryota</taxon>
        <taxon>Metazoa</taxon>
        <taxon>Ecdysozoa</taxon>
        <taxon>Nematoda</taxon>
        <taxon>Chromadorea</taxon>
        <taxon>Rhabditida</taxon>
        <taxon>Tylenchina</taxon>
        <taxon>Tylenchomorpha</taxon>
        <taxon>Aphelenchoidea</taxon>
        <taxon>Aphelenchoididae</taxon>
        <taxon>Bursaphelenchus</taxon>
    </lineage>
</organism>
<reference evidence="6" key="1">
    <citation type="submission" date="2016-11" db="UniProtKB">
        <authorList>
            <consortium name="WormBaseParasite"/>
        </authorList>
    </citation>
    <scope>IDENTIFICATION</scope>
</reference>
<evidence type="ECO:0000313" key="4">
    <source>
        <dbReference type="Proteomes" id="UP000095284"/>
    </source>
</evidence>
<evidence type="ECO:0000313" key="6">
    <source>
        <dbReference type="WBParaSite" id="BXY_1064100.1"/>
    </source>
</evidence>
<gene>
    <name evidence="3" type="ORF">BXYJ_LOCUS3443</name>
</gene>
<name>A0A1I7SC90_BURXY</name>
<evidence type="ECO:0000313" key="3">
    <source>
        <dbReference type="EMBL" id="CAD5214265.1"/>
    </source>
</evidence>
<proteinExistence type="predicted"/>
<dbReference type="Proteomes" id="UP000582659">
    <property type="component" value="Unassembled WGS sequence"/>
</dbReference>
<dbReference type="AlphaFoldDB" id="A0A1I7SC90"/>
<keyword evidence="2" id="KW-0812">Transmembrane</keyword>
<dbReference type="WBParaSite" id="BXY_1064100.1">
    <property type="protein sequence ID" value="BXY_1064100.1"/>
    <property type="gene ID" value="BXY_1064100"/>
</dbReference>